<evidence type="ECO:0000313" key="3">
    <source>
        <dbReference type="Proteomes" id="UP000231791"/>
    </source>
</evidence>
<dbReference type="InterPro" id="IPR027417">
    <property type="entry name" value="P-loop_NTPase"/>
</dbReference>
<dbReference type="FunFam" id="3.40.50.300:FF:000994">
    <property type="entry name" value="DNA helicase"/>
    <property type="match status" value="1"/>
</dbReference>
<reference evidence="2 3" key="1">
    <citation type="submission" date="2017-11" db="EMBL/GenBank/DDBJ databases">
        <title>Complete genome sequence of Streptomyces lavendulae subsp. lavendulae CCM 3239 (formerly 'Streptomyces aureofaciens CCM 3239'), the producer of the angucycline-type antibiotic auricin.</title>
        <authorList>
            <person name="Busche T."/>
            <person name="Novakova R."/>
            <person name="Al'Dilaimi A."/>
            <person name="Homerova D."/>
            <person name="Feckova L."/>
            <person name="Rezuchova B."/>
            <person name="Mingyar E."/>
            <person name="Csolleiova D."/>
            <person name="Bekeova C."/>
            <person name="Winkler A."/>
            <person name="Sevcikova B."/>
            <person name="Kalinowski J."/>
            <person name="Kormanec J."/>
            <person name="Ruckert C."/>
        </authorList>
    </citation>
    <scope>NUCLEOTIDE SEQUENCE [LARGE SCALE GENOMIC DNA]</scope>
    <source>
        <strain evidence="2 3">CCM 3239</strain>
    </source>
</reference>
<keyword evidence="2" id="KW-0378">Hydrolase</keyword>
<dbReference type="InterPro" id="IPR000212">
    <property type="entry name" value="DNA_helicase_UvrD/REP"/>
</dbReference>
<keyword evidence="2" id="KW-0067">ATP-binding</keyword>
<dbReference type="AlphaFoldDB" id="A0A2K8PF25"/>
<accession>A0A2K8PF25</accession>
<keyword evidence="2" id="KW-0547">Nucleotide-binding</keyword>
<proteinExistence type="predicted"/>
<dbReference type="EMBL" id="CP024985">
    <property type="protein sequence ID" value="ATZ25331.1"/>
    <property type="molecule type" value="Genomic_DNA"/>
</dbReference>
<dbReference type="PANTHER" id="PTHR11070">
    <property type="entry name" value="UVRD / RECB / PCRA DNA HELICASE FAMILY MEMBER"/>
    <property type="match status" value="1"/>
</dbReference>
<dbReference type="Proteomes" id="UP000231791">
    <property type="component" value="Chromosome"/>
</dbReference>
<dbReference type="Gene3D" id="3.40.50.300">
    <property type="entry name" value="P-loop containing nucleotide triphosphate hydrolases"/>
    <property type="match status" value="2"/>
</dbReference>
<dbReference type="OrthoDB" id="9787585at2"/>
<organism evidence="2 3">
    <name type="scientific">Streptomyces lavendulae subsp. lavendulae</name>
    <dbReference type="NCBI Taxonomy" id="58340"/>
    <lineage>
        <taxon>Bacteria</taxon>
        <taxon>Bacillati</taxon>
        <taxon>Actinomycetota</taxon>
        <taxon>Actinomycetes</taxon>
        <taxon>Kitasatosporales</taxon>
        <taxon>Streptomycetaceae</taxon>
        <taxon>Streptomyces</taxon>
    </lineage>
</organism>
<dbReference type="GO" id="GO:0005524">
    <property type="term" value="F:ATP binding"/>
    <property type="evidence" value="ECO:0007669"/>
    <property type="project" value="InterPro"/>
</dbReference>
<gene>
    <name evidence="2" type="primary">helD1</name>
    <name evidence="2" type="ORF">SLAV_17405</name>
</gene>
<dbReference type="PANTHER" id="PTHR11070:SF45">
    <property type="entry name" value="DNA 3'-5' HELICASE"/>
    <property type="match status" value="1"/>
</dbReference>
<evidence type="ECO:0000313" key="2">
    <source>
        <dbReference type="EMBL" id="ATZ25331.1"/>
    </source>
</evidence>
<dbReference type="GO" id="GO:0043138">
    <property type="term" value="F:3'-5' DNA helicase activity"/>
    <property type="evidence" value="ECO:0007669"/>
    <property type="project" value="TreeGrafter"/>
</dbReference>
<dbReference type="KEGG" id="slx:SLAV_17405"/>
<feature type="region of interest" description="Disordered" evidence="1">
    <location>
        <begin position="1"/>
        <end position="21"/>
    </location>
</feature>
<name>A0A2K8PF25_STRLA</name>
<dbReference type="SUPFAM" id="SSF52540">
    <property type="entry name" value="P-loop containing nucleoside triphosphate hydrolases"/>
    <property type="match status" value="1"/>
</dbReference>
<dbReference type="EC" id="3.6.4.12" evidence="2"/>
<protein>
    <submittedName>
        <fullName evidence="2">Helicase IV</fullName>
        <ecNumber evidence="2">3.6.4.12</ecNumber>
    </submittedName>
</protein>
<evidence type="ECO:0000256" key="1">
    <source>
        <dbReference type="SAM" id="MobiDB-lite"/>
    </source>
</evidence>
<keyword evidence="2" id="KW-0347">Helicase</keyword>
<dbReference type="GO" id="GO:0003677">
    <property type="term" value="F:DNA binding"/>
    <property type="evidence" value="ECO:0007669"/>
    <property type="project" value="InterPro"/>
</dbReference>
<dbReference type="GO" id="GO:0016787">
    <property type="term" value="F:hydrolase activity"/>
    <property type="evidence" value="ECO:0007669"/>
    <property type="project" value="UniProtKB-KW"/>
</dbReference>
<keyword evidence="3" id="KW-1185">Reference proteome</keyword>
<dbReference type="GO" id="GO:0005829">
    <property type="term" value="C:cytosol"/>
    <property type="evidence" value="ECO:0007669"/>
    <property type="project" value="TreeGrafter"/>
</dbReference>
<feature type="compositionally biased region" description="Low complexity" evidence="1">
    <location>
        <begin position="1"/>
        <end position="16"/>
    </location>
</feature>
<sequence length="690" mass="74812">MPAHAPDTTPDAAADPLGRERTHLSASRAALRAMREDVEALDIRDVTANWVNAIVLQAQIDDRIKALADLTHTPLFFGRLDYLHAPGAELAEGAEGEQFYIGRRHVHDADGDPMVIDWRAPVSQPFYRASKKDPQDIALRRRFGYTGGELTAYEDEHLSDPAEAAAVSKLLQQEIERPRVGPMRDIVATIQPEQDEIVRSGLSGSVCVQGGPGTGKTAVGLHRVAYLLYAHRDRLARTGTLVIGPNRSFLHYIEQVLPALGELEVKQATVDDLVAREGLEVRGDDTAETAVIKGDARMAQVLRRAVRSHVTEPTEPLMVVRGSRRWRVPAYELAEIVSELQTRDIRYGAARDALPQRIAHAVLVRMEQAGEAPDDRVQDAVARNAAVKAAVKAVWPPVEPSKLVLRLLSEPEFLAAHAEGILTEDEQKLLLWPKPFRSVRSAKWSAADLVLIDEASDLVERTHSLGHVVLDEAQDLSPMQYRAVGRRCTTGSATVLGDLAQGTTPWATRSWDEALTHLGKPEAAVEELTAGFRVPREVIAYASRLLPSISPGLSPVSSVRETPGSLVVSETADLTADVVSACRDSLAHEGSIGLIAADARIPVLAEALLAAGLPYLSPGEETTARSRLTLVPASLAKGLEYDYVVLDEPAAIVSGEPDERTGLRRLYVCLTRAVSGLTALHTAPLPAPLT</sequence>
<dbReference type="GO" id="GO:0000725">
    <property type="term" value="P:recombinational repair"/>
    <property type="evidence" value="ECO:0007669"/>
    <property type="project" value="TreeGrafter"/>
</dbReference>